<gene>
    <name evidence="2" type="ORF">SKAU_G00380410</name>
</gene>
<protein>
    <submittedName>
        <fullName evidence="2">Uncharacterized protein</fullName>
    </submittedName>
</protein>
<name>A0A9Q1EDK3_SYNKA</name>
<evidence type="ECO:0000313" key="3">
    <source>
        <dbReference type="Proteomes" id="UP001152622"/>
    </source>
</evidence>
<evidence type="ECO:0000313" key="2">
    <source>
        <dbReference type="EMBL" id="KAJ8336821.1"/>
    </source>
</evidence>
<evidence type="ECO:0000256" key="1">
    <source>
        <dbReference type="SAM" id="Phobius"/>
    </source>
</evidence>
<comment type="caution">
    <text evidence="2">The sequence shown here is derived from an EMBL/GenBank/DDBJ whole genome shotgun (WGS) entry which is preliminary data.</text>
</comment>
<reference evidence="2" key="1">
    <citation type="journal article" date="2023" name="Science">
        <title>Genome structures resolve the early diversification of teleost fishes.</title>
        <authorList>
            <person name="Parey E."/>
            <person name="Louis A."/>
            <person name="Montfort J."/>
            <person name="Bouchez O."/>
            <person name="Roques C."/>
            <person name="Iampietro C."/>
            <person name="Lluch J."/>
            <person name="Castinel A."/>
            <person name="Donnadieu C."/>
            <person name="Desvignes T."/>
            <person name="Floi Bucao C."/>
            <person name="Jouanno E."/>
            <person name="Wen M."/>
            <person name="Mejri S."/>
            <person name="Dirks R."/>
            <person name="Jansen H."/>
            <person name="Henkel C."/>
            <person name="Chen W.J."/>
            <person name="Zahm M."/>
            <person name="Cabau C."/>
            <person name="Klopp C."/>
            <person name="Thompson A.W."/>
            <person name="Robinson-Rechavi M."/>
            <person name="Braasch I."/>
            <person name="Lecointre G."/>
            <person name="Bobe J."/>
            <person name="Postlethwait J.H."/>
            <person name="Berthelot C."/>
            <person name="Roest Crollius H."/>
            <person name="Guiguen Y."/>
        </authorList>
    </citation>
    <scope>NUCLEOTIDE SEQUENCE</scope>
    <source>
        <strain evidence="2">WJC10195</strain>
    </source>
</reference>
<feature type="transmembrane region" description="Helical" evidence="1">
    <location>
        <begin position="20"/>
        <end position="45"/>
    </location>
</feature>
<keyword evidence="3" id="KW-1185">Reference proteome</keyword>
<dbReference type="Proteomes" id="UP001152622">
    <property type="component" value="Chromosome 19"/>
</dbReference>
<keyword evidence="1" id="KW-1133">Transmembrane helix</keyword>
<proteinExistence type="predicted"/>
<dbReference type="AlphaFoldDB" id="A0A9Q1EDK3"/>
<organism evidence="2 3">
    <name type="scientific">Synaphobranchus kaupii</name>
    <name type="common">Kaup's arrowtooth eel</name>
    <dbReference type="NCBI Taxonomy" id="118154"/>
    <lineage>
        <taxon>Eukaryota</taxon>
        <taxon>Metazoa</taxon>
        <taxon>Chordata</taxon>
        <taxon>Craniata</taxon>
        <taxon>Vertebrata</taxon>
        <taxon>Euteleostomi</taxon>
        <taxon>Actinopterygii</taxon>
        <taxon>Neopterygii</taxon>
        <taxon>Teleostei</taxon>
        <taxon>Anguilliformes</taxon>
        <taxon>Synaphobranchidae</taxon>
        <taxon>Synaphobranchus</taxon>
    </lineage>
</organism>
<keyword evidence="1" id="KW-0472">Membrane</keyword>
<accession>A0A9Q1EDK3</accession>
<dbReference type="EMBL" id="JAINUF010000019">
    <property type="protein sequence ID" value="KAJ8336821.1"/>
    <property type="molecule type" value="Genomic_DNA"/>
</dbReference>
<keyword evidence="1" id="KW-0812">Transmembrane</keyword>
<sequence length="69" mass="7413">MTGGTRGDRCQRKGSSQEAVTVAVVASMSVLVAMLVVTVVSVVCVKKKYKKKFQGVTTTDITLENKTTF</sequence>